<dbReference type="Gene3D" id="3.30.360.10">
    <property type="entry name" value="Dihydrodipicolinate Reductase, domain 2"/>
    <property type="match status" value="1"/>
</dbReference>
<keyword evidence="4" id="KW-1185">Reference proteome</keyword>
<dbReference type="SUPFAM" id="SSF55347">
    <property type="entry name" value="Glyceraldehyde-3-phosphate dehydrogenase-like, C-terminal domain"/>
    <property type="match status" value="1"/>
</dbReference>
<gene>
    <name evidence="3" type="ORF">J2Z37_004580</name>
</gene>
<dbReference type="Pfam" id="PF22725">
    <property type="entry name" value="GFO_IDH_MocA_C3"/>
    <property type="match status" value="1"/>
</dbReference>
<organism evidence="3 4">
    <name type="scientific">Ammoniphilus resinae</name>
    <dbReference type="NCBI Taxonomy" id="861532"/>
    <lineage>
        <taxon>Bacteria</taxon>
        <taxon>Bacillati</taxon>
        <taxon>Bacillota</taxon>
        <taxon>Bacilli</taxon>
        <taxon>Bacillales</taxon>
        <taxon>Paenibacillaceae</taxon>
        <taxon>Aneurinibacillus group</taxon>
        <taxon>Ammoniphilus</taxon>
    </lineage>
</organism>
<dbReference type="PANTHER" id="PTHR43377">
    <property type="entry name" value="BILIVERDIN REDUCTASE A"/>
    <property type="match status" value="1"/>
</dbReference>
<dbReference type="InterPro" id="IPR055170">
    <property type="entry name" value="GFO_IDH_MocA-like_dom"/>
</dbReference>
<proteinExistence type="predicted"/>
<dbReference type="InterPro" id="IPR036291">
    <property type="entry name" value="NAD(P)-bd_dom_sf"/>
</dbReference>
<comment type="caution">
    <text evidence="3">The sequence shown here is derived from an EMBL/GenBank/DDBJ whole genome shotgun (WGS) entry which is preliminary data.</text>
</comment>
<feature type="domain" description="GFO/IDH/MocA-like oxidoreductase" evidence="2">
    <location>
        <begin position="152"/>
        <end position="252"/>
    </location>
</feature>
<name>A0ABS4GWB0_9BACL</name>
<dbReference type="InterPro" id="IPR051450">
    <property type="entry name" value="Gfo/Idh/MocA_Oxidoreductases"/>
</dbReference>
<evidence type="ECO:0000313" key="4">
    <source>
        <dbReference type="Proteomes" id="UP001519343"/>
    </source>
</evidence>
<protein>
    <submittedName>
        <fullName evidence="3">Dehydrogenase</fullName>
    </submittedName>
</protein>
<dbReference type="SUPFAM" id="SSF51735">
    <property type="entry name" value="NAD(P)-binding Rossmann-fold domains"/>
    <property type="match status" value="1"/>
</dbReference>
<sequence>MRRKIKVAVIGAGRVGNSHIQAILKSPEQIELGGIVEQQAALANETAKTNNTRAFYSVEEALSNTDIDAYVVCLPHHLHYPIGKQILEAGRHVLIEKPLGIHLREVRDLIQTAEKHGVYVMSGQSRRFYNPIQQAKEYLPAIDGPTNLLYNFACIFTKDSAPVWWREEKKTGGLVLGMLGSHSIDMTLWMFEGRRPVRVYCETRKITDVFEGDDAGSIIITFDDGCIATNYLSICHSPLKHECLIEGRKGSIYFNHEGDHDGVIGTSATKVLVNGKQLDTSDDPDCFTLQIREFTSAILENRQPSTSAQNVYSSYLVLEAAKESAKKHQSIDLREFI</sequence>
<dbReference type="EMBL" id="JAGGKT010000023">
    <property type="protein sequence ID" value="MBP1934560.1"/>
    <property type="molecule type" value="Genomic_DNA"/>
</dbReference>
<dbReference type="RefSeq" id="WP_209812550.1">
    <property type="nucleotide sequence ID" value="NZ_JAGGKT010000023.1"/>
</dbReference>
<feature type="domain" description="Gfo/Idh/MocA-like oxidoreductase N-terminal" evidence="1">
    <location>
        <begin position="5"/>
        <end position="123"/>
    </location>
</feature>
<evidence type="ECO:0000313" key="3">
    <source>
        <dbReference type="EMBL" id="MBP1934560.1"/>
    </source>
</evidence>
<evidence type="ECO:0000259" key="2">
    <source>
        <dbReference type="Pfam" id="PF22725"/>
    </source>
</evidence>
<dbReference type="PANTHER" id="PTHR43377:SF1">
    <property type="entry name" value="BILIVERDIN REDUCTASE A"/>
    <property type="match status" value="1"/>
</dbReference>
<accession>A0ABS4GWB0</accession>
<dbReference type="Gene3D" id="3.40.50.720">
    <property type="entry name" value="NAD(P)-binding Rossmann-like Domain"/>
    <property type="match status" value="1"/>
</dbReference>
<dbReference type="Proteomes" id="UP001519343">
    <property type="component" value="Unassembled WGS sequence"/>
</dbReference>
<reference evidence="3 4" key="1">
    <citation type="submission" date="2021-03" db="EMBL/GenBank/DDBJ databases">
        <title>Genomic Encyclopedia of Type Strains, Phase IV (KMG-IV): sequencing the most valuable type-strain genomes for metagenomic binning, comparative biology and taxonomic classification.</title>
        <authorList>
            <person name="Goeker M."/>
        </authorList>
    </citation>
    <scope>NUCLEOTIDE SEQUENCE [LARGE SCALE GENOMIC DNA]</scope>
    <source>
        <strain evidence="3 4">DSM 24738</strain>
    </source>
</reference>
<dbReference type="Pfam" id="PF01408">
    <property type="entry name" value="GFO_IDH_MocA"/>
    <property type="match status" value="1"/>
</dbReference>
<evidence type="ECO:0000259" key="1">
    <source>
        <dbReference type="Pfam" id="PF01408"/>
    </source>
</evidence>
<dbReference type="InterPro" id="IPR000683">
    <property type="entry name" value="Gfo/Idh/MocA-like_OxRdtase_N"/>
</dbReference>